<evidence type="ECO:0000313" key="3">
    <source>
        <dbReference type="Proteomes" id="UP000835052"/>
    </source>
</evidence>
<dbReference type="Proteomes" id="UP000835052">
    <property type="component" value="Unassembled WGS sequence"/>
</dbReference>
<proteinExistence type="predicted"/>
<gene>
    <name evidence="2" type="ORF">CAUJ_LOCUS13561</name>
</gene>
<feature type="compositionally biased region" description="Basic and acidic residues" evidence="1">
    <location>
        <begin position="1"/>
        <end position="10"/>
    </location>
</feature>
<accession>A0A8S1HS13</accession>
<feature type="region of interest" description="Disordered" evidence="1">
    <location>
        <begin position="1"/>
        <end position="26"/>
    </location>
</feature>
<evidence type="ECO:0008006" key="4">
    <source>
        <dbReference type="Google" id="ProtNLM"/>
    </source>
</evidence>
<dbReference type="CDD" id="cd09917">
    <property type="entry name" value="F-box_SF"/>
    <property type="match status" value="1"/>
</dbReference>
<evidence type="ECO:0000313" key="2">
    <source>
        <dbReference type="EMBL" id="CAD6197652.1"/>
    </source>
</evidence>
<organism evidence="2 3">
    <name type="scientific">Caenorhabditis auriculariae</name>
    <dbReference type="NCBI Taxonomy" id="2777116"/>
    <lineage>
        <taxon>Eukaryota</taxon>
        <taxon>Metazoa</taxon>
        <taxon>Ecdysozoa</taxon>
        <taxon>Nematoda</taxon>
        <taxon>Chromadorea</taxon>
        <taxon>Rhabditida</taxon>
        <taxon>Rhabditina</taxon>
        <taxon>Rhabditomorpha</taxon>
        <taxon>Rhabditoidea</taxon>
        <taxon>Rhabditidae</taxon>
        <taxon>Peloderinae</taxon>
        <taxon>Caenorhabditis</taxon>
    </lineage>
</organism>
<sequence length="413" mass="47936">MERAAGEKPASKNGSGDGEHHQPKTIEDIPGDVILKVCTNLDRRSACSFSRTSRQKYFQIAGNANYLKIKLPPTIESLQVSHQSPRSETLSGLIFKCSLAASSGLKRIDFHFFEEALMFGNETYAFVKENFNKIGDYVDYKVYEQLTQGISTRYVYCSDVRTTVIRCFQNSFGGSMRLKCAIFEKMTVTALLMKDITVIFEAMFLTAGFVKFHECTINLLVYYDEFFQRIGPMSFEINKCDFTGYRTFFSPEFFDDYMKNTVRNFKFTYNHNQHRRRVFGFDTSSLREHVFLFDEKLLFDTKSLENLQICAFSLDSLTMLNALMKKLVQARRKVPYKMEFCLRKLYKGKKGHEDDIREMLFKDVPNMYYRKSISKVPVSENDEFFVSVSKCGRAVCIFPDYDAISKDLEDILE</sequence>
<name>A0A8S1HS13_9PELO</name>
<dbReference type="AlphaFoldDB" id="A0A8S1HS13"/>
<reference evidence="2" key="1">
    <citation type="submission" date="2020-10" db="EMBL/GenBank/DDBJ databases">
        <authorList>
            <person name="Kikuchi T."/>
        </authorList>
    </citation>
    <scope>NUCLEOTIDE SEQUENCE</scope>
    <source>
        <strain evidence="2">NKZ352</strain>
    </source>
</reference>
<comment type="caution">
    <text evidence="2">The sequence shown here is derived from an EMBL/GenBank/DDBJ whole genome shotgun (WGS) entry which is preliminary data.</text>
</comment>
<evidence type="ECO:0000256" key="1">
    <source>
        <dbReference type="SAM" id="MobiDB-lite"/>
    </source>
</evidence>
<dbReference type="EMBL" id="CAJGYM010000101">
    <property type="protein sequence ID" value="CAD6197652.1"/>
    <property type="molecule type" value="Genomic_DNA"/>
</dbReference>
<feature type="compositionally biased region" description="Basic and acidic residues" evidence="1">
    <location>
        <begin position="17"/>
        <end position="26"/>
    </location>
</feature>
<protein>
    <recommendedName>
        <fullName evidence="4">F-box domain-containing protein</fullName>
    </recommendedName>
</protein>
<keyword evidence="3" id="KW-1185">Reference proteome</keyword>